<dbReference type="InterPro" id="IPR047131">
    <property type="entry name" value="RBFOX1-like"/>
</dbReference>
<feature type="compositionally biased region" description="Polar residues" evidence="4">
    <location>
        <begin position="53"/>
        <end position="72"/>
    </location>
</feature>
<dbReference type="GO" id="GO:0003729">
    <property type="term" value="F:mRNA binding"/>
    <property type="evidence" value="ECO:0007669"/>
    <property type="project" value="TreeGrafter"/>
</dbReference>
<dbReference type="PANTHER" id="PTHR15597:SF22">
    <property type="entry name" value="RNA-BINDING FOX PROTEIN 1, ISOFORM H"/>
    <property type="match status" value="1"/>
</dbReference>
<keyword evidence="2" id="KW-0694">RNA-binding</keyword>
<evidence type="ECO:0000313" key="6">
    <source>
        <dbReference type="Proteomes" id="UP000002358"/>
    </source>
</evidence>
<dbReference type="GO" id="GO:0007399">
    <property type="term" value="P:nervous system development"/>
    <property type="evidence" value="ECO:0007669"/>
    <property type="project" value="InterPro"/>
</dbReference>
<dbReference type="RefSeq" id="XP_031781185.1">
    <property type="nucleotide sequence ID" value="XM_031925325.2"/>
</dbReference>
<name>A0A7M7Q592_NASVI</name>
<dbReference type="AlphaFoldDB" id="A0A7M7Q592"/>
<evidence type="ECO:0000256" key="4">
    <source>
        <dbReference type="SAM" id="MobiDB-lite"/>
    </source>
</evidence>
<reference evidence="5" key="1">
    <citation type="submission" date="2021-01" db="UniProtKB">
        <authorList>
            <consortium name="EnsemblMetazoa"/>
        </authorList>
    </citation>
    <scope>IDENTIFICATION</scope>
</reference>
<accession>A0A7M7Q592</accession>
<dbReference type="GeneID" id="100113919"/>
<evidence type="ECO:0000256" key="1">
    <source>
        <dbReference type="ARBA" id="ARBA00004123"/>
    </source>
</evidence>
<evidence type="ECO:0000256" key="3">
    <source>
        <dbReference type="ARBA" id="ARBA00023242"/>
    </source>
</evidence>
<sequence>MYYPHMVQTGMAAPYGGGVFPPPVNGVGNVVGSSSAPGEVKPPASVTIKEENTNTPQQSLPGGAQVPQTSGAPHSTTTGQQTQSSFSPPPPPNGVDQQAIQYGPILDVEIIFNERGSKVNNATARVQTKKPPTVPNVCVQWPEAAALRGVAIQRGRVNTTRATFPASAAALALARSPGSIAAAAAATALHPFAQAVYYDPFLAAHAATQDPNYRLQAAAAAAAASSPLLKTPLSTAQQATYAAAATYTAVAARAYGAAAAAAQPVAGYATVAGYGREYADPYLSHGIGPVAGYGATVYRGGYNRFTPY</sequence>
<feature type="region of interest" description="Disordered" evidence="4">
    <location>
        <begin position="53"/>
        <end position="98"/>
    </location>
</feature>
<keyword evidence="3" id="KW-0539">Nucleus</keyword>
<dbReference type="PANTHER" id="PTHR15597">
    <property type="entry name" value="ATAXIN 2-BINDING PROTEIN 1-RELATED"/>
    <property type="match status" value="1"/>
</dbReference>
<dbReference type="CTD" id="54715"/>
<dbReference type="GO" id="GO:0005634">
    <property type="term" value="C:nucleus"/>
    <property type="evidence" value="ECO:0007669"/>
    <property type="project" value="UniProtKB-SubCell"/>
</dbReference>
<feature type="compositionally biased region" description="Low complexity" evidence="4">
    <location>
        <begin position="73"/>
        <end position="86"/>
    </location>
</feature>
<proteinExistence type="predicted"/>
<keyword evidence="6" id="KW-1185">Reference proteome</keyword>
<comment type="subcellular location">
    <subcellularLocation>
        <location evidence="1">Nucleus</location>
    </subcellularLocation>
</comment>
<dbReference type="Proteomes" id="UP000002358">
    <property type="component" value="Unassembled WGS sequence"/>
</dbReference>
<dbReference type="GO" id="GO:0005737">
    <property type="term" value="C:cytoplasm"/>
    <property type="evidence" value="ECO:0007669"/>
    <property type="project" value="TreeGrafter"/>
</dbReference>
<organism evidence="5 6">
    <name type="scientific">Nasonia vitripennis</name>
    <name type="common">Parasitic wasp</name>
    <dbReference type="NCBI Taxonomy" id="7425"/>
    <lineage>
        <taxon>Eukaryota</taxon>
        <taxon>Metazoa</taxon>
        <taxon>Ecdysozoa</taxon>
        <taxon>Arthropoda</taxon>
        <taxon>Hexapoda</taxon>
        <taxon>Insecta</taxon>
        <taxon>Pterygota</taxon>
        <taxon>Neoptera</taxon>
        <taxon>Endopterygota</taxon>
        <taxon>Hymenoptera</taxon>
        <taxon>Apocrita</taxon>
        <taxon>Proctotrupomorpha</taxon>
        <taxon>Chalcidoidea</taxon>
        <taxon>Pteromalidae</taxon>
        <taxon>Pteromalinae</taxon>
        <taxon>Nasonia</taxon>
    </lineage>
</organism>
<dbReference type="EnsemblMetazoa" id="XM_031925325">
    <property type="protein sequence ID" value="XP_031781185"/>
    <property type="gene ID" value="LOC100113919"/>
</dbReference>
<evidence type="ECO:0000313" key="5">
    <source>
        <dbReference type="EnsemblMetazoa" id="XP_031781185"/>
    </source>
</evidence>
<evidence type="ECO:0000256" key="2">
    <source>
        <dbReference type="ARBA" id="ARBA00022884"/>
    </source>
</evidence>
<protein>
    <submittedName>
        <fullName evidence="5">Uncharacterized protein</fullName>
    </submittedName>
</protein>
<dbReference type="GO" id="GO:0000381">
    <property type="term" value="P:regulation of alternative mRNA splicing, via spliceosome"/>
    <property type="evidence" value="ECO:0007669"/>
    <property type="project" value="InterPro"/>
</dbReference>